<dbReference type="GO" id="GO:0008474">
    <property type="term" value="F:palmitoyl-(protein) hydrolase activity"/>
    <property type="evidence" value="ECO:0007669"/>
    <property type="project" value="TreeGrafter"/>
</dbReference>
<dbReference type="GO" id="GO:0052689">
    <property type="term" value="F:carboxylic ester hydrolase activity"/>
    <property type="evidence" value="ECO:0007669"/>
    <property type="project" value="TreeGrafter"/>
</dbReference>
<comment type="caution">
    <text evidence="3">The sequence shown here is derived from an EMBL/GenBank/DDBJ whole genome shotgun (WGS) entry which is preliminary data.</text>
</comment>
<dbReference type="InterPro" id="IPR029058">
    <property type="entry name" value="AB_hydrolase_fold"/>
</dbReference>
<dbReference type="Pfam" id="PF02230">
    <property type="entry name" value="Abhydrolase_2"/>
    <property type="match status" value="2"/>
</dbReference>
<proteinExistence type="inferred from homology"/>
<dbReference type="PANTHER" id="PTHR10655">
    <property type="entry name" value="LYSOPHOSPHOLIPASE-RELATED"/>
    <property type="match status" value="1"/>
</dbReference>
<evidence type="ECO:0000313" key="3">
    <source>
        <dbReference type="EMBL" id="CAG8177738.1"/>
    </source>
</evidence>
<keyword evidence="4" id="KW-1185">Reference proteome</keyword>
<organism evidence="3 4">
    <name type="scientific">Penicillium olsonii</name>
    <dbReference type="NCBI Taxonomy" id="99116"/>
    <lineage>
        <taxon>Eukaryota</taxon>
        <taxon>Fungi</taxon>
        <taxon>Dikarya</taxon>
        <taxon>Ascomycota</taxon>
        <taxon>Pezizomycotina</taxon>
        <taxon>Eurotiomycetes</taxon>
        <taxon>Eurotiomycetidae</taxon>
        <taxon>Eurotiales</taxon>
        <taxon>Aspergillaceae</taxon>
        <taxon>Penicillium</taxon>
    </lineage>
</organism>
<dbReference type="GO" id="GO:0005737">
    <property type="term" value="C:cytoplasm"/>
    <property type="evidence" value="ECO:0007669"/>
    <property type="project" value="TreeGrafter"/>
</dbReference>
<feature type="domain" description="Phospholipase/carboxylesterase/thioesterase" evidence="2">
    <location>
        <begin position="206"/>
        <end position="274"/>
    </location>
</feature>
<dbReference type="Proteomes" id="UP001153618">
    <property type="component" value="Unassembled WGS sequence"/>
</dbReference>
<dbReference type="InterPro" id="IPR003140">
    <property type="entry name" value="PLipase/COase/thioEstase"/>
</dbReference>
<protein>
    <recommendedName>
        <fullName evidence="2">Phospholipase/carboxylesterase/thioesterase domain-containing protein</fullName>
    </recommendedName>
</protein>
<dbReference type="Gene3D" id="3.40.50.1820">
    <property type="entry name" value="alpha/beta hydrolase"/>
    <property type="match status" value="1"/>
</dbReference>
<accession>A0A9W4MYZ1</accession>
<comment type="similarity">
    <text evidence="1">Belongs to the AB hydrolase superfamily. AB hydrolase 2 family.</text>
</comment>
<dbReference type="GO" id="GO:0072330">
    <property type="term" value="P:monocarboxylic acid biosynthetic process"/>
    <property type="evidence" value="ECO:0007669"/>
    <property type="project" value="UniProtKB-ARBA"/>
</dbReference>
<dbReference type="EMBL" id="CAJVOS010000038">
    <property type="protein sequence ID" value="CAG8177738.1"/>
    <property type="molecule type" value="Genomic_DNA"/>
</dbReference>
<gene>
    <name evidence="3" type="ORF">POLS_LOCUS6852</name>
</gene>
<sequence>MDYPPPHIQDPRSAHTHTVILLHGRGSDGPELAEDFLSGMTSQRISLSDSLPSLRWVFPTSRIRQSTVFKEEMCTWFDASSLDDIQKDSELQIEGLRESVHHIIGILESEISLLDGRSDRVFLGGISQGMATSLWALLCAPGRVTTPLAGFLGSCGWLPFSHQAEHLMSCSGTQLDSNHRKRLTSEFFRNTITDPTTPLTQDTDSLSVLETPVFLSHGGDDPYVSISLGQQAAQVLRAIDMNVEQHEFTGAEADGHWIKEPEGFDQILRFIQQHKANSHTV</sequence>
<name>A0A9W4MYZ1_PENOL</name>
<dbReference type="AlphaFoldDB" id="A0A9W4MYZ1"/>
<evidence type="ECO:0000313" key="4">
    <source>
        <dbReference type="Proteomes" id="UP001153618"/>
    </source>
</evidence>
<evidence type="ECO:0000256" key="1">
    <source>
        <dbReference type="ARBA" id="ARBA00006499"/>
    </source>
</evidence>
<reference evidence="3" key="1">
    <citation type="submission" date="2021-07" db="EMBL/GenBank/DDBJ databases">
        <authorList>
            <person name="Branca A.L. A."/>
        </authorList>
    </citation>
    <scope>NUCLEOTIDE SEQUENCE</scope>
</reference>
<evidence type="ECO:0000259" key="2">
    <source>
        <dbReference type="Pfam" id="PF02230"/>
    </source>
</evidence>
<dbReference type="GO" id="GO:0017000">
    <property type="term" value="P:antibiotic biosynthetic process"/>
    <property type="evidence" value="ECO:0007669"/>
    <property type="project" value="UniProtKB-ARBA"/>
</dbReference>
<dbReference type="PANTHER" id="PTHR10655:SF63">
    <property type="entry name" value="PHOSPHOLIPASE_CARBOXYLESTERASE_THIOESTERASE DOMAIN-CONTAINING PROTEIN"/>
    <property type="match status" value="1"/>
</dbReference>
<feature type="domain" description="Phospholipase/carboxylesterase/thioesterase" evidence="2">
    <location>
        <begin position="7"/>
        <end position="166"/>
    </location>
</feature>
<dbReference type="SUPFAM" id="SSF53474">
    <property type="entry name" value="alpha/beta-Hydrolases"/>
    <property type="match status" value="1"/>
</dbReference>
<dbReference type="InterPro" id="IPR050565">
    <property type="entry name" value="LYPA1-2/EST-like"/>
</dbReference>
<dbReference type="OrthoDB" id="2418081at2759"/>